<keyword evidence="4" id="KW-1185">Reference proteome</keyword>
<evidence type="ECO:0000259" key="2">
    <source>
        <dbReference type="Pfam" id="PF01569"/>
    </source>
</evidence>
<dbReference type="Proteomes" id="UP001500653">
    <property type="component" value="Unassembled WGS sequence"/>
</dbReference>
<keyword evidence="1" id="KW-0812">Transmembrane</keyword>
<dbReference type="EMBL" id="BAAALN010000001">
    <property type="protein sequence ID" value="GAA1225467.1"/>
    <property type="molecule type" value="Genomic_DNA"/>
</dbReference>
<evidence type="ECO:0000313" key="4">
    <source>
        <dbReference type="Proteomes" id="UP001500653"/>
    </source>
</evidence>
<feature type="transmembrane region" description="Helical" evidence="1">
    <location>
        <begin position="110"/>
        <end position="130"/>
    </location>
</feature>
<organism evidence="3 4">
    <name type="scientific">Prauserella halophila</name>
    <dbReference type="NCBI Taxonomy" id="185641"/>
    <lineage>
        <taxon>Bacteria</taxon>
        <taxon>Bacillati</taxon>
        <taxon>Actinomycetota</taxon>
        <taxon>Actinomycetes</taxon>
        <taxon>Pseudonocardiales</taxon>
        <taxon>Pseudonocardiaceae</taxon>
        <taxon>Prauserella</taxon>
    </lineage>
</organism>
<keyword evidence="1" id="KW-1133">Transmembrane helix</keyword>
<dbReference type="Pfam" id="PF01569">
    <property type="entry name" value="PAP2"/>
    <property type="match status" value="1"/>
</dbReference>
<protein>
    <recommendedName>
        <fullName evidence="2">Phosphatidic acid phosphatase type 2/haloperoxidase domain-containing protein</fullName>
    </recommendedName>
</protein>
<keyword evidence="1" id="KW-0472">Membrane</keyword>
<feature type="transmembrane region" description="Helical" evidence="1">
    <location>
        <begin position="165"/>
        <end position="183"/>
    </location>
</feature>
<evidence type="ECO:0000313" key="3">
    <source>
        <dbReference type="EMBL" id="GAA1225467.1"/>
    </source>
</evidence>
<feature type="transmembrane region" description="Helical" evidence="1">
    <location>
        <begin position="80"/>
        <end position="98"/>
    </location>
</feature>
<sequence length="205" mass="20940">MPVAFACTLVLLATGFVAMGVVVAGGRTPTAVDSAVTTFAGRFDDDVLTAFVLPTEPPVWLTALALLTVGALWRRRWDVAATALGAPALATALASWVAKPLFDRWYDDHLAYPSGHTTALVATLAVLVLASPPARRRGPAGAAAAVGAVAGIGLVGLGHHYATDVVGGGALAVAVTLAVARLVQVARTATRARPAPTPRRPAREP</sequence>
<feature type="domain" description="Phosphatidic acid phosphatase type 2/haloperoxidase" evidence="2">
    <location>
        <begin position="109"/>
        <end position="184"/>
    </location>
</feature>
<proteinExistence type="predicted"/>
<accession>A0ABN1W0N3</accession>
<evidence type="ECO:0000256" key="1">
    <source>
        <dbReference type="SAM" id="Phobius"/>
    </source>
</evidence>
<dbReference type="InterPro" id="IPR036938">
    <property type="entry name" value="PAP2/HPO_sf"/>
</dbReference>
<dbReference type="Gene3D" id="1.20.144.10">
    <property type="entry name" value="Phosphatidic acid phosphatase type 2/haloperoxidase"/>
    <property type="match status" value="1"/>
</dbReference>
<dbReference type="InterPro" id="IPR000326">
    <property type="entry name" value="PAP2/HPO"/>
</dbReference>
<dbReference type="RefSeq" id="WP_344056132.1">
    <property type="nucleotide sequence ID" value="NZ_BAAALN010000001.1"/>
</dbReference>
<gene>
    <name evidence="3" type="ORF">GCM10009676_04120</name>
</gene>
<dbReference type="SUPFAM" id="SSF48317">
    <property type="entry name" value="Acid phosphatase/Vanadium-dependent haloperoxidase"/>
    <property type="match status" value="1"/>
</dbReference>
<reference evidence="3 4" key="1">
    <citation type="journal article" date="2019" name="Int. J. Syst. Evol. Microbiol.">
        <title>The Global Catalogue of Microorganisms (GCM) 10K type strain sequencing project: providing services to taxonomists for standard genome sequencing and annotation.</title>
        <authorList>
            <consortium name="The Broad Institute Genomics Platform"/>
            <consortium name="The Broad Institute Genome Sequencing Center for Infectious Disease"/>
            <person name="Wu L."/>
            <person name="Ma J."/>
        </authorList>
    </citation>
    <scope>NUCLEOTIDE SEQUENCE [LARGE SCALE GENOMIC DNA]</scope>
    <source>
        <strain evidence="3 4">JCM 13023</strain>
    </source>
</reference>
<comment type="caution">
    <text evidence="3">The sequence shown here is derived from an EMBL/GenBank/DDBJ whole genome shotgun (WGS) entry which is preliminary data.</text>
</comment>
<name>A0ABN1W0N3_9PSEU</name>
<feature type="transmembrane region" description="Helical" evidence="1">
    <location>
        <begin position="142"/>
        <end position="159"/>
    </location>
</feature>
<feature type="transmembrane region" description="Helical" evidence="1">
    <location>
        <begin position="58"/>
        <end position="73"/>
    </location>
</feature>